<dbReference type="PROSITE" id="PS50885">
    <property type="entry name" value="HAMP"/>
    <property type="match status" value="1"/>
</dbReference>
<dbReference type="HOGENOM" id="CLU_000445_107_21_12"/>
<comment type="similarity">
    <text evidence="7">Belongs to the methyl-accepting chemotaxis (MCP) protein family.</text>
</comment>
<dbReference type="SUPFAM" id="SSF58104">
    <property type="entry name" value="Methyl-accepting chemotaxis protein (MCP) signaling domain"/>
    <property type="match status" value="1"/>
</dbReference>
<evidence type="ECO:0000256" key="9">
    <source>
        <dbReference type="SAM" id="Phobius"/>
    </source>
</evidence>
<evidence type="ECO:0000256" key="1">
    <source>
        <dbReference type="ARBA" id="ARBA00004651"/>
    </source>
</evidence>
<dbReference type="PANTHER" id="PTHR43531">
    <property type="entry name" value="PROTEIN ICFG"/>
    <property type="match status" value="1"/>
</dbReference>
<evidence type="ECO:0000259" key="11">
    <source>
        <dbReference type="PROSITE" id="PS50885"/>
    </source>
</evidence>
<dbReference type="Pfam" id="PF00015">
    <property type="entry name" value="MCPsignal"/>
    <property type="match status" value="1"/>
</dbReference>
<dbReference type="GeneID" id="301090034"/>
<keyword evidence="6 9" id="KW-0472">Membrane</keyword>
<sequence>MKRFSLKLKTFIFSVIILTFVFIIFLSAGQINTVRRNKDTLKRLSDLLYESYDKKIKLQVENIVSLIDSYNAIYEKENMPINERKNRIKEIIRNMRYEKDGYFWIDTPDGISVLLPVEPDMEGKTRLDLKDTNNTYIVKEFINAATGKGDGFVNYYFPRAGQTKAVHKRSYTIHYPGYDWIIGTGNYLDDIEKEIGAIQEQLYASLIETTVKNIITGLITLTITIAVFYFIIVKLFISPIILTSKMLVNISEGDGNLTSKLPVKGRDEVAQLSSAFNKTMQKIRYIILSIMKENNSLQNLGMELTSNMTETASSVNQINANIDSVKQQVISQAASITETAATVEEIIRTIKQLNNSIEAQAASVTQSSSSIEQMTSNISSVTNMLEKNGKVMENAYAQTINGKNGAHTANEIVAQIAEKSSSLLEASQIIQNIASQTNLLAMNAAIEAAHAGEAGKGFAVVADEIRKLAEESNVQGKQIGEVIKESLQIIEKITIAGTGAEKTFDKVYELVNTLTEQEALILSSMREQENANREILKAIKNINTVTEEVKNGSSEMLKGGEGVASEMRKLDDLARTITDSMNEMASGAVQINNAVQEVNEMSRKNKESIDILTQEVNKFKV</sequence>
<dbReference type="OrthoDB" id="2489132at2"/>
<evidence type="ECO:0000256" key="2">
    <source>
        <dbReference type="ARBA" id="ARBA00022475"/>
    </source>
</evidence>
<evidence type="ECO:0000256" key="7">
    <source>
        <dbReference type="ARBA" id="ARBA00029447"/>
    </source>
</evidence>
<reference evidence="12 13" key="1">
    <citation type="journal article" date="2013" name="PLoS ONE">
        <title>Genome-Wide Relatedness of Treponema pedis, from Gingiva and Necrotic Skin Lesions of Pigs, with the Human Oral Pathogen Treponema denticola.</title>
        <authorList>
            <person name="Svartstrom O."/>
            <person name="Mushtaq M."/>
            <person name="Pringle M."/>
            <person name="Segerman B."/>
        </authorList>
    </citation>
    <scope>NUCLEOTIDE SEQUENCE [LARGE SCALE GENOMIC DNA]</scope>
    <source>
        <strain evidence="12">T A4</strain>
    </source>
</reference>
<dbReference type="Pfam" id="PF00672">
    <property type="entry name" value="HAMP"/>
    <property type="match status" value="1"/>
</dbReference>
<gene>
    <name evidence="12" type="ORF">TPE_1471</name>
</gene>
<dbReference type="SMART" id="SM01049">
    <property type="entry name" value="Cache_2"/>
    <property type="match status" value="1"/>
</dbReference>
<dbReference type="PROSITE" id="PS50111">
    <property type="entry name" value="CHEMOTAXIS_TRANSDUC_2"/>
    <property type="match status" value="1"/>
</dbReference>
<evidence type="ECO:0000256" key="3">
    <source>
        <dbReference type="ARBA" id="ARBA00022500"/>
    </source>
</evidence>
<evidence type="ECO:0000259" key="10">
    <source>
        <dbReference type="PROSITE" id="PS50111"/>
    </source>
</evidence>
<keyword evidence="2" id="KW-1003">Cell membrane</keyword>
<feature type="domain" description="Methyl-accepting transducer" evidence="10">
    <location>
        <begin position="335"/>
        <end position="557"/>
    </location>
</feature>
<dbReference type="EMBL" id="CP004120">
    <property type="protein sequence ID" value="AGT43966.1"/>
    <property type="molecule type" value="Genomic_DNA"/>
</dbReference>
<keyword evidence="4 9" id="KW-0812">Transmembrane</keyword>
<dbReference type="InterPro" id="IPR033480">
    <property type="entry name" value="sCache_2"/>
</dbReference>
<name>S6A3Z2_9SPIR</name>
<organism evidence="12 13">
    <name type="scientific">Treponema pedis str. T A4</name>
    <dbReference type="NCBI Taxonomy" id="1291379"/>
    <lineage>
        <taxon>Bacteria</taxon>
        <taxon>Pseudomonadati</taxon>
        <taxon>Spirochaetota</taxon>
        <taxon>Spirochaetia</taxon>
        <taxon>Spirochaetales</taxon>
        <taxon>Treponemataceae</taxon>
        <taxon>Treponema</taxon>
    </lineage>
</organism>
<dbReference type="SMART" id="SM00304">
    <property type="entry name" value="HAMP"/>
    <property type="match status" value="1"/>
</dbReference>
<keyword evidence="8" id="KW-0807">Transducer</keyword>
<feature type="transmembrane region" description="Helical" evidence="9">
    <location>
        <begin position="214"/>
        <end position="237"/>
    </location>
</feature>
<dbReference type="InterPro" id="IPR003660">
    <property type="entry name" value="HAMP_dom"/>
</dbReference>
<dbReference type="Gene3D" id="3.30.450.20">
    <property type="entry name" value="PAS domain"/>
    <property type="match status" value="1"/>
</dbReference>
<dbReference type="KEGG" id="tped:TPE_1471"/>
<dbReference type="RefSeq" id="WP_020965265.1">
    <property type="nucleotide sequence ID" value="NC_022097.1"/>
</dbReference>
<protein>
    <submittedName>
        <fullName evidence="12">Methyl-accepting chemotaxis sensory transducerwith Cache sensor</fullName>
    </submittedName>
</protein>
<evidence type="ECO:0000313" key="12">
    <source>
        <dbReference type="EMBL" id="AGT43966.1"/>
    </source>
</evidence>
<feature type="transmembrane region" description="Helical" evidence="9">
    <location>
        <begin position="12"/>
        <end position="31"/>
    </location>
</feature>
<dbReference type="InterPro" id="IPR051310">
    <property type="entry name" value="MCP_chemotaxis"/>
</dbReference>
<evidence type="ECO:0000256" key="5">
    <source>
        <dbReference type="ARBA" id="ARBA00022989"/>
    </source>
</evidence>
<dbReference type="CDD" id="cd06225">
    <property type="entry name" value="HAMP"/>
    <property type="match status" value="1"/>
</dbReference>
<accession>S6A3Z2</accession>
<dbReference type="Pfam" id="PF08269">
    <property type="entry name" value="dCache_2"/>
    <property type="match status" value="1"/>
</dbReference>
<dbReference type="GO" id="GO:0007165">
    <property type="term" value="P:signal transduction"/>
    <property type="evidence" value="ECO:0007669"/>
    <property type="project" value="UniProtKB-KW"/>
</dbReference>
<evidence type="ECO:0000256" key="8">
    <source>
        <dbReference type="PROSITE-ProRule" id="PRU00284"/>
    </source>
</evidence>
<evidence type="ECO:0000256" key="6">
    <source>
        <dbReference type="ARBA" id="ARBA00023136"/>
    </source>
</evidence>
<dbReference type="InterPro" id="IPR004089">
    <property type="entry name" value="MCPsignal_dom"/>
</dbReference>
<dbReference type="STRING" id="1291379.TPE_1471"/>
<dbReference type="GO" id="GO:0006935">
    <property type="term" value="P:chemotaxis"/>
    <property type="evidence" value="ECO:0007669"/>
    <property type="project" value="UniProtKB-KW"/>
</dbReference>
<comment type="subcellular location">
    <subcellularLocation>
        <location evidence="1">Cell membrane</location>
        <topology evidence="1">Multi-pass membrane protein</topology>
    </subcellularLocation>
</comment>
<dbReference type="Gene3D" id="1.10.287.950">
    <property type="entry name" value="Methyl-accepting chemotaxis protein"/>
    <property type="match status" value="1"/>
</dbReference>
<dbReference type="Gene3D" id="6.10.340.10">
    <property type="match status" value="1"/>
</dbReference>
<dbReference type="InterPro" id="IPR004010">
    <property type="entry name" value="Double_Cache_2"/>
</dbReference>
<dbReference type="GO" id="GO:0005886">
    <property type="term" value="C:plasma membrane"/>
    <property type="evidence" value="ECO:0007669"/>
    <property type="project" value="UniProtKB-SubCell"/>
</dbReference>
<proteinExistence type="inferred from homology"/>
<dbReference type="AlphaFoldDB" id="S6A3Z2"/>
<keyword evidence="13" id="KW-1185">Reference proteome</keyword>
<keyword evidence="3" id="KW-0145">Chemotaxis</keyword>
<keyword evidence="5 9" id="KW-1133">Transmembrane helix</keyword>
<dbReference type="PANTHER" id="PTHR43531:SF11">
    <property type="entry name" value="METHYL-ACCEPTING CHEMOTAXIS PROTEIN 3"/>
    <property type="match status" value="1"/>
</dbReference>
<dbReference type="GO" id="GO:0004888">
    <property type="term" value="F:transmembrane signaling receptor activity"/>
    <property type="evidence" value="ECO:0007669"/>
    <property type="project" value="TreeGrafter"/>
</dbReference>
<evidence type="ECO:0000256" key="4">
    <source>
        <dbReference type="ARBA" id="ARBA00022692"/>
    </source>
</evidence>
<dbReference type="PATRIC" id="fig|1291379.3.peg.1456"/>
<feature type="domain" description="HAMP" evidence="11">
    <location>
        <begin position="234"/>
        <end position="288"/>
    </location>
</feature>
<dbReference type="SMART" id="SM00283">
    <property type="entry name" value="MA"/>
    <property type="match status" value="1"/>
</dbReference>
<evidence type="ECO:0000313" key="13">
    <source>
        <dbReference type="Proteomes" id="UP000015620"/>
    </source>
</evidence>
<dbReference type="Proteomes" id="UP000015620">
    <property type="component" value="Chromosome"/>
</dbReference>